<dbReference type="GO" id="GO:0009097">
    <property type="term" value="P:isoleucine biosynthetic process"/>
    <property type="evidence" value="ECO:0007669"/>
    <property type="project" value="TreeGrafter"/>
</dbReference>
<dbReference type="CDD" id="cd01563">
    <property type="entry name" value="Thr-synth_1"/>
    <property type="match status" value="1"/>
</dbReference>
<dbReference type="EC" id="4.2.3.1" evidence="5"/>
<dbReference type="GO" id="GO:0006567">
    <property type="term" value="P:L-threonine catabolic process"/>
    <property type="evidence" value="ECO:0007669"/>
    <property type="project" value="TreeGrafter"/>
</dbReference>
<feature type="domain" description="Tryptophan synthase beta chain-like PALP" evidence="7">
    <location>
        <begin position="61"/>
        <end position="357"/>
    </location>
</feature>
<dbReference type="InterPro" id="IPR050147">
    <property type="entry name" value="Ser/Thr_Dehydratase"/>
</dbReference>
<dbReference type="GO" id="GO:0004794">
    <property type="term" value="F:threonine deaminase activity"/>
    <property type="evidence" value="ECO:0007669"/>
    <property type="project" value="TreeGrafter"/>
</dbReference>
<dbReference type="Pfam" id="PF00291">
    <property type="entry name" value="PALP"/>
    <property type="match status" value="1"/>
</dbReference>
<dbReference type="SUPFAM" id="SSF53686">
    <property type="entry name" value="Tryptophan synthase beta subunit-like PLP-dependent enzymes"/>
    <property type="match status" value="1"/>
</dbReference>
<dbReference type="AlphaFoldDB" id="A0A2Z2M6Y7"/>
<dbReference type="PANTHER" id="PTHR48078:SF6">
    <property type="entry name" value="L-THREONINE DEHYDRATASE CATABOLIC TDCB"/>
    <property type="match status" value="1"/>
</dbReference>
<evidence type="ECO:0000256" key="6">
    <source>
        <dbReference type="PIRSR" id="PIRSR604450-51"/>
    </source>
</evidence>
<dbReference type="OrthoDB" id="6371at2157"/>
<dbReference type="PANTHER" id="PTHR48078">
    <property type="entry name" value="THREONINE DEHYDRATASE, MITOCHONDRIAL-RELATED"/>
    <property type="match status" value="1"/>
</dbReference>
<evidence type="ECO:0000313" key="9">
    <source>
        <dbReference type="Proteomes" id="UP000250134"/>
    </source>
</evidence>
<gene>
    <name evidence="8" type="ORF">A3K92_00245</name>
</gene>
<comment type="cofactor">
    <cofactor evidence="1 6">
        <name>pyridoxal 5'-phosphate</name>
        <dbReference type="ChEBI" id="CHEBI:597326"/>
    </cofactor>
</comment>
<evidence type="ECO:0000313" key="8">
    <source>
        <dbReference type="EMBL" id="ASJ00022.1"/>
    </source>
</evidence>
<dbReference type="Proteomes" id="UP000250134">
    <property type="component" value="Chromosome"/>
</dbReference>
<dbReference type="InterPro" id="IPR004450">
    <property type="entry name" value="Thr_synthase-like"/>
</dbReference>
<comment type="similarity">
    <text evidence="2">Belongs to the threonine synthase family.</text>
</comment>
<proteinExistence type="inferred from homology"/>
<dbReference type="InterPro" id="IPR036052">
    <property type="entry name" value="TrpB-like_PALP_sf"/>
</dbReference>
<reference evidence="8 9" key="1">
    <citation type="submission" date="2016-03" db="EMBL/GenBank/DDBJ databases">
        <title>Complete genome sequence of Thermococcus gorgonarius.</title>
        <authorList>
            <person name="Oger P.M."/>
        </authorList>
    </citation>
    <scope>NUCLEOTIDE SEQUENCE [LARGE SCALE GENOMIC DNA]</scope>
    <source>
        <strain evidence="8 9">W-12</strain>
    </source>
</reference>
<dbReference type="GO" id="GO:0006565">
    <property type="term" value="P:L-serine catabolic process"/>
    <property type="evidence" value="ECO:0007669"/>
    <property type="project" value="TreeGrafter"/>
</dbReference>
<dbReference type="GO" id="GO:0009088">
    <property type="term" value="P:threonine biosynthetic process"/>
    <property type="evidence" value="ECO:0007669"/>
    <property type="project" value="UniProtKB-UniRule"/>
</dbReference>
<name>A0A2Z2M6Y7_THEGO</name>
<dbReference type="EMBL" id="CP014855">
    <property type="protein sequence ID" value="ASJ00022.1"/>
    <property type="molecule type" value="Genomic_DNA"/>
</dbReference>
<evidence type="ECO:0000256" key="2">
    <source>
        <dbReference type="ARBA" id="ARBA00005517"/>
    </source>
</evidence>
<dbReference type="NCBIfam" id="TIGR00260">
    <property type="entry name" value="thrC"/>
    <property type="match status" value="1"/>
</dbReference>
<accession>A0A2Z2M6Y7</accession>
<sequence length="384" mass="41961">MKTKPKLICPICGAEYNEPVQRCSCGEPVEFELFEGEPYIGKTVWERFWDFWPVEPALELSLGEGDTPLVKSRIGKELGVKLYLKNETVNPTWSFKDRGTFLTMSYALKAGYKAVGTVSTGNMAASVSAYASRFGLDAKILVSENASDEKLRAVSVYGGDVIRVRGDYGRLYFESLKLGERLGVYFINSDNPFRVEGYKGIAFEIAEELIPDYVLIPTSSGGLFRGIAKGFIELKEIGLIEELPTLIAVQAEGCSPICRAFKEGREKIERFENPKTIAKAIANPYPPSGNAVLKLLREFGWLCVSVSDEEIIEAQRKLASEGLFVQPASATGVAALEKLTESGVISEGSNVVSILTGSGLKTLSHVEGGKIVECPLEGLENCLR</sequence>
<evidence type="ECO:0000256" key="5">
    <source>
        <dbReference type="NCBIfam" id="TIGR00260"/>
    </source>
</evidence>
<keyword evidence="9" id="KW-1185">Reference proteome</keyword>
<evidence type="ECO:0000259" key="7">
    <source>
        <dbReference type="Pfam" id="PF00291"/>
    </source>
</evidence>
<dbReference type="KEGG" id="tgg:A3K92_00245"/>
<dbReference type="GO" id="GO:0003941">
    <property type="term" value="F:L-serine ammonia-lyase activity"/>
    <property type="evidence" value="ECO:0007669"/>
    <property type="project" value="TreeGrafter"/>
</dbReference>
<organism evidence="8 9">
    <name type="scientific">Thermococcus gorgonarius</name>
    <dbReference type="NCBI Taxonomy" id="71997"/>
    <lineage>
        <taxon>Archaea</taxon>
        <taxon>Methanobacteriati</taxon>
        <taxon>Methanobacteriota</taxon>
        <taxon>Thermococci</taxon>
        <taxon>Thermococcales</taxon>
        <taxon>Thermococcaceae</taxon>
        <taxon>Thermococcus</taxon>
    </lineage>
</organism>
<evidence type="ECO:0000256" key="3">
    <source>
        <dbReference type="ARBA" id="ARBA00022898"/>
    </source>
</evidence>
<keyword evidence="3 6" id="KW-0663">Pyridoxal phosphate</keyword>
<feature type="modified residue" description="N6-(pyridoxal phosphate)lysine" evidence="6">
    <location>
        <position position="96"/>
    </location>
</feature>
<protein>
    <recommendedName>
        <fullName evidence="5">Threonine synthase</fullName>
        <ecNumber evidence="5">4.2.3.1</ecNumber>
    </recommendedName>
</protein>
<keyword evidence="4" id="KW-0456">Lyase</keyword>
<dbReference type="Gene3D" id="3.40.50.1100">
    <property type="match status" value="2"/>
</dbReference>
<dbReference type="GO" id="GO:0004795">
    <property type="term" value="F:threonine synthase activity"/>
    <property type="evidence" value="ECO:0007669"/>
    <property type="project" value="UniProtKB-UniRule"/>
</dbReference>
<dbReference type="RefSeq" id="WP_088884366.1">
    <property type="nucleotide sequence ID" value="NZ_CP014855.1"/>
</dbReference>
<evidence type="ECO:0000256" key="1">
    <source>
        <dbReference type="ARBA" id="ARBA00001933"/>
    </source>
</evidence>
<evidence type="ECO:0000256" key="4">
    <source>
        <dbReference type="ARBA" id="ARBA00023239"/>
    </source>
</evidence>
<dbReference type="InterPro" id="IPR001926">
    <property type="entry name" value="TrpB-like_PALP"/>
</dbReference>
<dbReference type="GeneID" id="33330931"/>